<protein>
    <submittedName>
        <fullName evidence="1">Uncharacterized protein</fullName>
    </submittedName>
</protein>
<organism evidence="1">
    <name type="scientific">Trypanosoma vivax (strain Y486)</name>
    <dbReference type="NCBI Taxonomy" id="1055687"/>
    <lineage>
        <taxon>Eukaryota</taxon>
        <taxon>Discoba</taxon>
        <taxon>Euglenozoa</taxon>
        <taxon>Kinetoplastea</taxon>
        <taxon>Metakinetoplastina</taxon>
        <taxon>Trypanosomatida</taxon>
        <taxon>Trypanosomatidae</taxon>
        <taxon>Trypanosoma</taxon>
        <taxon>Duttonella</taxon>
    </lineage>
</organism>
<dbReference type="SUPFAM" id="SSF48371">
    <property type="entry name" value="ARM repeat"/>
    <property type="match status" value="1"/>
</dbReference>
<dbReference type="InterPro" id="IPR016024">
    <property type="entry name" value="ARM-type_fold"/>
</dbReference>
<dbReference type="AlphaFoldDB" id="G0TSY1"/>
<dbReference type="EMBL" id="HE573019">
    <property type="protein sequence ID" value="CCC47061.1"/>
    <property type="molecule type" value="Genomic_DNA"/>
</dbReference>
<dbReference type="InterPro" id="IPR011989">
    <property type="entry name" value="ARM-like"/>
</dbReference>
<gene>
    <name evidence="1" type="ORF">TVY486_0302480</name>
</gene>
<dbReference type="VEuPathDB" id="TriTrypDB:TvY486_0302480"/>
<name>G0TSY1_TRYVY</name>
<reference evidence="1" key="1">
    <citation type="journal article" date="2012" name="Proc. Natl. Acad. Sci. U.S.A.">
        <title>Antigenic diversity is generated by distinct evolutionary mechanisms in African trypanosome species.</title>
        <authorList>
            <person name="Jackson A.P."/>
            <person name="Berry A."/>
            <person name="Aslett M."/>
            <person name="Allison H.C."/>
            <person name="Burton P."/>
            <person name="Vavrova-Anderson J."/>
            <person name="Brown R."/>
            <person name="Browne H."/>
            <person name="Corton N."/>
            <person name="Hauser H."/>
            <person name="Gamble J."/>
            <person name="Gilderthorp R."/>
            <person name="Marcello L."/>
            <person name="McQuillan J."/>
            <person name="Otto T.D."/>
            <person name="Quail M.A."/>
            <person name="Sanders M.J."/>
            <person name="van Tonder A."/>
            <person name="Ginger M.L."/>
            <person name="Field M.C."/>
            <person name="Barry J.D."/>
            <person name="Hertz-Fowler C."/>
            <person name="Berriman M."/>
        </authorList>
    </citation>
    <scope>NUCLEOTIDE SEQUENCE</scope>
    <source>
        <strain evidence="1">Y486</strain>
    </source>
</reference>
<proteinExistence type="predicted"/>
<dbReference type="OMA" id="HFAMEVK"/>
<dbReference type="Gene3D" id="1.25.10.10">
    <property type="entry name" value="Leucine-rich Repeat Variant"/>
    <property type="match status" value="1"/>
</dbReference>
<evidence type="ECO:0000313" key="1">
    <source>
        <dbReference type="EMBL" id="CCC47061.1"/>
    </source>
</evidence>
<sequence length="440" mass="48949">MAEAARTVKHYVSDCLQERHPYDAKKAFAGRPARDKGLVYSGFMPHTVDDWILSLSDTEVLDAQRVRTVRLLIAHSASQEAKITLLRKNIVEKVVAALITTPSADFECQVFSLLRSLSVISQGCYSVIQGGGLEAVVRSIQDRADLDERAHARETAAMVLFQISFNTAGLRWLLETDVPDGFELIDPPASASTCVFSKEDVVDALVLILQNDAQASSKILLYATMCLAQLTSLTEGIFVAMKREAVSAVSKLLHGYATNTTTLDTDTGAQVATFLLTVVWNVCLDQAGADLIDTLGTPDDIFLLVAALYKSITPPNYPLLRALTGALSAVYKLLSVKMRSCESLDGDFSRIHVIFNFIRSLNFTVERCEKLEQELHSDVVAISKNLVLSTHFAMEVKAVRDFTHQYLQEMQEIDAFYFRRQLFYSTKWEEEFDATVKTSY</sequence>
<accession>G0TSY1</accession>